<accession>W2UPI3</accession>
<name>W2UPI3_9FLAO</name>
<dbReference type="InterPro" id="IPR001647">
    <property type="entry name" value="HTH_TetR"/>
</dbReference>
<sequence>MPRVKTFNEQEVLENAMNLFWEKGYAATSIQDLVNHLGINRASLYDTYGGKKELFLKSFAYYRNKNISGLKAFFKVHPDVKEGFKTLFNIAVDEAVNDPARKGCFVVNTTTELIPGDTEILHILSENKITLENLFFNYLQLGEEEQQFGRGKDLKSIASFLYTLYSGIRVIGKVAPDKGKISKTVDIALSVLN</sequence>
<comment type="caution">
    <text evidence="6">The sequence shown here is derived from an EMBL/GenBank/DDBJ whole genome shotgun (WGS) entry which is preliminary data.</text>
</comment>
<evidence type="ECO:0000256" key="2">
    <source>
        <dbReference type="ARBA" id="ARBA00023125"/>
    </source>
</evidence>
<dbReference type="PRINTS" id="PR00455">
    <property type="entry name" value="HTHTETR"/>
</dbReference>
<dbReference type="GO" id="GO:0003677">
    <property type="term" value="F:DNA binding"/>
    <property type="evidence" value="ECO:0007669"/>
    <property type="project" value="UniProtKB-UniRule"/>
</dbReference>
<feature type="DNA-binding region" description="H-T-H motif" evidence="4">
    <location>
        <begin position="29"/>
        <end position="48"/>
    </location>
</feature>
<dbReference type="SUPFAM" id="SSF46689">
    <property type="entry name" value="Homeodomain-like"/>
    <property type="match status" value="1"/>
</dbReference>
<dbReference type="InterPro" id="IPR036271">
    <property type="entry name" value="Tet_transcr_reg_TetR-rel_C_sf"/>
</dbReference>
<reference evidence="7" key="1">
    <citation type="submission" date="2013-11" db="EMBL/GenBank/DDBJ databases">
        <title>Draft genome sequence from a member of Zhouia, isolated tidal flat.</title>
        <authorList>
            <person name="Jin H."/>
            <person name="Jeon C.O."/>
        </authorList>
    </citation>
    <scope>NUCLEOTIDE SEQUENCE [LARGE SCALE GENOMIC DNA]</scope>
    <source>
        <strain evidence="7">AD3</strain>
    </source>
</reference>
<protein>
    <submittedName>
        <fullName evidence="6">Transcriptional regulator, TetR family protein</fullName>
    </submittedName>
</protein>
<keyword evidence="3" id="KW-0804">Transcription</keyword>
<evidence type="ECO:0000313" key="6">
    <source>
        <dbReference type="EMBL" id="ETN95839.1"/>
    </source>
</evidence>
<evidence type="ECO:0000256" key="4">
    <source>
        <dbReference type="PROSITE-ProRule" id="PRU00335"/>
    </source>
</evidence>
<dbReference type="AlphaFoldDB" id="W2UPI3"/>
<dbReference type="Proteomes" id="UP000018850">
    <property type="component" value="Unassembled WGS sequence"/>
</dbReference>
<dbReference type="PANTHER" id="PTHR47506:SF1">
    <property type="entry name" value="HTH-TYPE TRANSCRIPTIONAL REGULATOR YJDC"/>
    <property type="match status" value="1"/>
</dbReference>
<dbReference type="PANTHER" id="PTHR47506">
    <property type="entry name" value="TRANSCRIPTIONAL REGULATORY PROTEIN"/>
    <property type="match status" value="1"/>
</dbReference>
<dbReference type="PATRIC" id="fig|1286632.3.peg.1549"/>
<dbReference type="SUPFAM" id="SSF48498">
    <property type="entry name" value="Tetracyclin repressor-like, C-terminal domain"/>
    <property type="match status" value="1"/>
</dbReference>
<dbReference type="eggNOG" id="COG1309">
    <property type="taxonomic scope" value="Bacteria"/>
</dbReference>
<evidence type="ECO:0000313" key="7">
    <source>
        <dbReference type="Proteomes" id="UP000018850"/>
    </source>
</evidence>
<keyword evidence="7" id="KW-1185">Reference proteome</keyword>
<keyword evidence="1" id="KW-0805">Transcription regulation</keyword>
<dbReference type="Pfam" id="PF00440">
    <property type="entry name" value="TetR_N"/>
    <property type="match status" value="1"/>
</dbReference>
<organism evidence="6 7">
    <name type="scientific">Zhouia amylolytica AD3</name>
    <dbReference type="NCBI Taxonomy" id="1286632"/>
    <lineage>
        <taxon>Bacteria</taxon>
        <taxon>Pseudomonadati</taxon>
        <taxon>Bacteroidota</taxon>
        <taxon>Flavobacteriia</taxon>
        <taxon>Flavobacteriales</taxon>
        <taxon>Flavobacteriaceae</taxon>
        <taxon>Zhouia</taxon>
    </lineage>
</organism>
<evidence type="ECO:0000259" key="5">
    <source>
        <dbReference type="PROSITE" id="PS50977"/>
    </source>
</evidence>
<reference evidence="6 7" key="2">
    <citation type="journal article" date="2016" name="Genome Announc.">
        <title>Draft Genome Sequence of Zhouia amylolytica AD3, Isolated from Tidal Flat Sediment.</title>
        <authorList>
            <person name="Jia B."/>
            <person name="Jin H.M."/>
            <person name="Lee H.J."/>
            <person name="Jeon C.O."/>
        </authorList>
    </citation>
    <scope>NUCLEOTIDE SEQUENCE [LARGE SCALE GENOMIC DNA]</scope>
    <source>
        <strain evidence="6 7">AD3</strain>
    </source>
</reference>
<keyword evidence="2 4" id="KW-0238">DNA-binding</keyword>
<dbReference type="Gene3D" id="1.10.357.10">
    <property type="entry name" value="Tetracycline Repressor, domain 2"/>
    <property type="match status" value="1"/>
</dbReference>
<evidence type="ECO:0000256" key="3">
    <source>
        <dbReference type="ARBA" id="ARBA00023163"/>
    </source>
</evidence>
<feature type="domain" description="HTH tetR-type" evidence="5">
    <location>
        <begin position="6"/>
        <end position="66"/>
    </location>
</feature>
<dbReference type="Gene3D" id="1.10.10.60">
    <property type="entry name" value="Homeodomain-like"/>
    <property type="match status" value="1"/>
</dbReference>
<dbReference type="STRING" id="376730.SAMN04487906_0789"/>
<dbReference type="EMBL" id="AYXY01000019">
    <property type="protein sequence ID" value="ETN95839.1"/>
    <property type="molecule type" value="Genomic_DNA"/>
</dbReference>
<gene>
    <name evidence="6" type="ORF">P278_15610</name>
</gene>
<dbReference type="InterPro" id="IPR009057">
    <property type="entry name" value="Homeodomain-like_sf"/>
</dbReference>
<evidence type="ECO:0000256" key="1">
    <source>
        <dbReference type="ARBA" id="ARBA00023015"/>
    </source>
</evidence>
<proteinExistence type="predicted"/>
<dbReference type="PROSITE" id="PS50977">
    <property type="entry name" value="HTH_TETR_2"/>
    <property type="match status" value="1"/>
</dbReference>
<dbReference type="RefSeq" id="WP_038264524.1">
    <property type="nucleotide sequence ID" value="NZ_AYXY01000019.1"/>
</dbReference>